<dbReference type="RefSeq" id="WP_184091671.1">
    <property type="nucleotide sequence ID" value="NZ_AP023367.1"/>
</dbReference>
<sequence>MSIPQDPIILLSYINTQLRDFYPNLTELCQTLNLDEKELRNQLKAIDYEYNAELNQFK</sequence>
<dbReference type="Proteomes" id="UP000515561">
    <property type="component" value="Chromosome"/>
</dbReference>
<dbReference type="InterPro" id="IPR025346">
    <property type="entry name" value="DUF4250"/>
</dbReference>
<dbReference type="KEGG" id="acel:acsn021_37120"/>
<proteinExistence type="predicted"/>
<dbReference type="EMBL" id="AP023367">
    <property type="protein sequence ID" value="BCJ96143.1"/>
    <property type="molecule type" value="Genomic_DNA"/>
</dbReference>
<name>A0A6S6QY62_9FIRM</name>
<organism evidence="1 2">
    <name type="scientific">Anaerocolumna cellulosilytica</name>
    <dbReference type="NCBI Taxonomy" id="433286"/>
    <lineage>
        <taxon>Bacteria</taxon>
        <taxon>Bacillati</taxon>
        <taxon>Bacillota</taxon>
        <taxon>Clostridia</taxon>
        <taxon>Lachnospirales</taxon>
        <taxon>Lachnospiraceae</taxon>
        <taxon>Anaerocolumna</taxon>
    </lineage>
</organism>
<evidence type="ECO:0000313" key="2">
    <source>
        <dbReference type="Proteomes" id="UP000515561"/>
    </source>
</evidence>
<gene>
    <name evidence="1" type="ORF">acsn021_37120</name>
</gene>
<protein>
    <submittedName>
        <fullName evidence="1">Uncharacterized protein</fullName>
    </submittedName>
</protein>
<dbReference type="Pfam" id="PF14056">
    <property type="entry name" value="DUF4250"/>
    <property type="match status" value="1"/>
</dbReference>
<evidence type="ECO:0000313" key="1">
    <source>
        <dbReference type="EMBL" id="BCJ96143.1"/>
    </source>
</evidence>
<keyword evidence="2" id="KW-1185">Reference proteome</keyword>
<reference evidence="1 2" key="1">
    <citation type="journal article" date="2016" name="Int. J. Syst. Evol. Microbiol.">
        <title>Descriptions of Anaerotaenia torta gen. nov., sp. nov. and Anaerocolumna cellulosilytica gen. nov., sp. nov. isolated from a methanogenic reactor of cattle waste.</title>
        <authorList>
            <person name="Uek A."/>
            <person name="Ohtaki Y."/>
            <person name="Kaku N."/>
            <person name="Ueki K."/>
        </authorList>
    </citation>
    <scope>NUCLEOTIDE SEQUENCE [LARGE SCALE GENOMIC DNA]</scope>
    <source>
        <strain evidence="1 2">SN021</strain>
    </source>
</reference>
<accession>A0A6S6QY62</accession>
<dbReference type="AlphaFoldDB" id="A0A6S6QY62"/>